<keyword evidence="4" id="KW-1185">Reference proteome</keyword>
<proteinExistence type="predicted"/>
<evidence type="ECO:0000313" key="3">
    <source>
        <dbReference type="EMBL" id="AOS62434.1"/>
    </source>
</evidence>
<organism evidence="3 4">
    <name type="scientific">Actinoalloteichus hymeniacidonis</name>
    <dbReference type="NCBI Taxonomy" id="340345"/>
    <lineage>
        <taxon>Bacteria</taxon>
        <taxon>Bacillati</taxon>
        <taxon>Actinomycetota</taxon>
        <taxon>Actinomycetes</taxon>
        <taxon>Pseudonocardiales</taxon>
        <taxon>Pseudonocardiaceae</taxon>
        <taxon>Actinoalloteichus</taxon>
    </lineage>
</organism>
<dbReference type="EMBL" id="CP014859">
    <property type="protein sequence ID" value="AOS62434.1"/>
    <property type="molecule type" value="Genomic_DNA"/>
</dbReference>
<dbReference type="Proteomes" id="UP000095210">
    <property type="component" value="Chromosome"/>
</dbReference>
<feature type="compositionally biased region" description="Basic and acidic residues" evidence="1">
    <location>
        <begin position="1"/>
        <end position="15"/>
    </location>
</feature>
<feature type="region of interest" description="Disordered" evidence="1">
    <location>
        <begin position="74"/>
        <end position="101"/>
    </location>
</feature>
<keyword evidence="2" id="KW-0812">Transmembrane</keyword>
<sequence>MEQHPGQRAPDEKWDTTSGNPGPAQPGLNPLGERQSPRLRWIRVLALVTIIGGILAGAVLYGTGRLGIPAVTEADGADSTTEEPPPPEESESATAAPMTPPVQPVDLDTPFVRTAAANWAEGEAGVVAAEATPIGDHPAATVQEAVDAARAAVIAARLDPRSLVEHDPEGLLGLLAPDLQTGLRETFAEDDVEAGLWITRVDDSGPLLPVPPRVSGQMTVDLDADGEILVRTDYLFAYAFEPPEEVADDPGLTNSDLVVFTRVEQDFSYVTGQEWADSSQGLWSEELVTFSYGMACDTADEGFLAPGFTETPSSPLTSPGDVDIQGMFDADRPMPTEGNC</sequence>
<dbReference type="AlphaFoldDB" id="A0AAC9HN92"/>
<evidence type="ECO:0000256" key="1">
    <source>
        <dbReference type="SAM" id="MobiDB-lite"/>
    </source>
</evidence>
<gene>
    <name evidence="3" type="ORF">TL08_08095</name>
</gene>
<protein>
    <submittedName>
        <fullName evidence="3">Uncharacterized protein</fullName>
    </submittedName>
</protein>
<feature type="region of interest" description="Disordered" evidence="1">
    <location>
        <begin position="1"/>
        <end position="33"/>
    </location>
</feature>
<name>A0AAC9HN92_9PSEU</name>
<dbReference type="KEGG" id="ahm:TL08_08095"/>
<keyword evidence="2" id="KW-1133">Transmembrane helix</keyword>
<dbReference type="RefSeq" id="WP_157420998.1">
    <property type="nucleotide sequence ID" value="NZ_CP014859.1"/>
</dbReference>
<accession>A0AAC9HN92</accession>
<keyword evidence="2" id="KW-0472">Membrane</keyword>
<evidence type="ECO:0000256" key="2">
    <source>
        <dbReference type="SAM" id="Phobius"/>
    </source>
</evidence>
<evidence type="ECO:0000313" key="4">
    <source>
        <dbReference type="Proteomes" id="UP000095210"/>
    </source>
</evidence>
<reference evidence="4" key="1">
    <citation type="submission" date="2016-03" db="EMBL/GenBank/DDBJ databases">
        <title>Complete genome sequence of the type strain Actinoalloteichus hymeniacidonis DSM 45092.</title>
        <authorList>
            <person name="Schaffert L."/>
            <person name="Albersmeier A."/>
            <person name="Winkler A."/>
            <person name="Kalinowski J."/>
            <person name="Zotchev S."/>
            <person name="Ruckert C."/>
        </authorList>
    </citation>
    <scope>NUCLEOTIDE SEQUENCE [LARGE SCALE GENOMIC DNA]</scope>
    <source>
        <strain evidence="4">HPA177(T) (DSM 45092(T))</strain>
    </source>
</reference>
<feature type="transmembrane region" description="Helical" evidence="2">
    <location>
        <begin position="41"/>
        <end position="61"/>
    </location>
</feature>